<sequence>MGAVAHNSLQSPVLIELPILLDSPGIEQYIYLFLPALKDKVEVEAVPESPPAILKAGYFPLLCTANKQVPMEVDSPLDEWEMTFTPLEQDQVRQIKELIRDGAKRVCLPGDDVKSTRLQDIILAAKNLLKEAKIEMTWEEFCKFCPQFMRLSNML</sequence>
<evidence type="ECO:0000313" key="1">
    <source>
        <dbReference type="EMBL" id="KAJ9057166.1"/>
    </source>
</evidence>
<reference evidence="1" key="1">
    <citation type="submission" date="2022-04" db="EMBL/GenBank/DDBJ databases">
        <title>Genome of the entomopathogenic fungus Entomophthora muscae.</title>
        <authorList>
            <person name="Elya C."/>
            <person name="Lovett B.R."/>
            <person name="Lee E."/>
            <person name="Macias A.M."/>
            <person name="Hajek A.E."/>
            <person name="De Bivort B.L."/>
            <person name="Kasson M.T."/>
            <person name="De Fine Licht H.H."/>
            <person name="Stajich J.E."/>
        </authorList>
    </citation>
    <scope>NUCLEOTIDE SEQUENCE</scope>
    <source>
        <strain evidence="1">Berkeley</strain>
    </source>
</reference>
<dbReference type="EMBL" id="QTSX02005820">
    <property type="protein sequence ID" value="KAJ9057166.1"/>
    <property type="molecule type" value="Genomic_DNA"/>
</dbReference>
<proteinExistence type="predicted"/>
<protein>
    <submittedName>
        <fullName evidence="1">Uncharacterized protein</fullName>
    </submittedName>
</protein>
<keyword evidence="2" id="KW-1185">Reference proteome</keyword>
<dbReference type="Proteomes" id="UP001165960">
    <property type="component" value="Unassembled WGS sequence"/>
</dbReference>
<comment type="caution">
    <text evidence="1">The sequence shown here is derived from an EMBL/GenBank/DDBJ whole genome shotgun (WGS) entry which is preliminary data.</text>
</comment>
<evidence type="ECO:0000313" key="2">
    <source>
        <dbReference type="Proteomes" id="UP001165960"/>
    </source>
</evidence>
<accession>A0ACC2S454</accession>
<gene>
    <name evidence="1" type="ORF">DSO57_1025214</name>
</gene>
<organism evidence="1 2">
    <name type="scientific">Entomophthora muscae</name>
    <dbReference type="NCBI Taxonomy" id="34485"/>
    <lineage>
        <taxon>Eukaryota</taxon>
        <taxon>Fungi</taxon>
        <taxon>Fungi incertae sedis</taxon>
        <taxon>Zoopagomycota</taxon>
        <taxon>Entomophthoromycotina</taxon>
        <taxon>Entomophthoromycetes</taxon>
        <taxon>Entomophthorales</taxon>
        <taxon>Entomophthoraceae</taxon>
        <taxon>Entomophthora</taxon>
    </lineage>
</organism>
<name>A0ACC2S454_9FUNG</name>